<evidence type="ECO:0000256" key="1">
    <source>
        <dbReference type="SAM" id="MobiDB-lite"/>
    </source>
</evidence>
<gene>
    <name evidence="2" type="ORF">PCL_05179</name>
</gene>
<feature type="compositionally biased region" description="Polar residues" evidence="1">
    <location>
        <begin position="1052"/>
        <end position="1096"/>
    </location>
</feature>
<evidence type="ECO:0000313" key="2">
    <source>
        <dbReference type="EMBL" id="PWI66214.1"/>
    </source>
</evidence>
<protein>
    <recommendedName>
        <fullName evidence="4">C2H2-type domain-containing protein</fullName>
    </recommendedName>
</protein>
<organism evidence="2 3">
    <name type="scientific">Purpureocillium lilacinum</name>
    <name type="common">Paecilomyces lilacinus</name>
    <dbReference type="NCBI Taxonomy" id="33203"/>
    <lineage>
        <taxon>Eukaryota</taxon>
        <taxon>Fungi</taxon>
        <taxon>Dikarya</taxon>
        <taxon>Ascomycota</taxon>
        <taxon>Pezizomycotina</taxon>
        <taxon>Sordariomycetes</taxon>
        <taxon>Hypocreomycetidae</taxon>
        <taxon>Hypocreales</taxon>
        <taxon>Ophiocordycipitaceae</taxon>
        <taxon>Purpureocillium</taxon>
    </lineage>
</organism>
<feature type="region of interest" description="Disordered" evidence="1">
    <location>
        <begin position="349"/>
        <end position="377"/>
    </location>
</feature>
<feature type="compositionally biased region" description="Low complexity" evidence="1">
    <location>
        <begin position="915"/>
        <end position="927"/>
    </location>
</feature>
<reference evidence="2 3" key="1">
    <citation type="journal article" date="2016" name="Front. Microbiol.">
        <title>Genome and transcriptome sequences reveal the specific parasitism of the nematophagous Purpureocillium lilacinum 36-1.</title>
        <authorList>
            <person name="Xie J."/>
            <person name="Li S."/>
            <person name="Mo C."/>
            <person name="Xiao X."/>
            <person name="Peng D."/>
            <person name="Wang G."/>
            <person name="Xiao Y."/>
        </authorList>
    </citation>
    <scope>NUCLEOTIDE SEQUENCE [LARGE SCALE GENOMIC DNA]</scope>
    <source>
        <strain evidence="2 3">36-1</strain>
    </source>
</reference>
<proteinExistence type="predicted"/>
<dbReference type="EMBL" id="LCWV01000026">
    <property type="protein sequence ID" value="PWI66214.1"/>
    <property type="molecule type" value="Genomic_DNA"/>
</dbReference>
<feature type="compositionally biased region" description="Polar residues" evidence="1">
    <location>
        <begin position="364"/>
        <end position="376"/>
    </location>
</feature>
<feature type="compositionally biased region" description="Basic and acidic residues" evidence="1">
    <location>
        <begin position="935"/>
        <end position="945"/>
    </location>
</feature>
<sequence length="1320" mass="142068">MCFGLAGAAGHLGVSSPAVGWRGLARAGLISLPKSAAGRGVSWKTGSVTGTQQVPRGYPGVFKARTPQESDAIIGLDEEAAECLAAESRHQGPPSWAEHASGSRTRLLSALGRRTLSKACRHVQQASKRDDGHRAVDGTASLNFRAWAAGDLEAYLTVRLASCDPLAGTGDAPCISIQAYTAALLTGVALWLGPRRRRSLVEDSPESTRSPWSRGSRSVNCAASDSRASDVEGLGIFRLGLSSGAIPLGLLIHANDLLLAFSLRPGSPGPHRPPPCLDKSLPRLLRLRAWIGSIRRRLPRCSHSLELLCLSDGAHSSMTRIALMPTCWWRFDCPPLLFTNSRTCMQRPTPRQLVLPGTPHGPRGNSQAGRGESSTAERLISKVPKPGPSAVAGCGPFRFQQHGAANPPVSPVSPVWQPMVGRGCAEAIIYREEAGATATQVSTDMFPHPLVLQPPTGRLNLPSPADVRGLRNPDLTGVFSLKRMRRSSPHVAAHLRPRLARLDANARPLSKRPGLLQPAKPTGTRALGYADSFFLVFKRPRLHRFHNCSPCVTMRPPTRRRACPRDAMPPTLVAAGHHMLDRGGELATRRGAGSAQIARGAIRSVVKNTAPAGNGVVNMVCLRRTWSRHRAAFPQRLDELFDVVATPPPAQQVYPTVRSLSPSPRPRRDGGTPAVATGKEEAGTPPLRAAATAAAAAPRRHPPPKRGANQTPGDRDTNPLFVTSSIVHVSGASPEARRPAVAVRTACHVQRDCPRHGCQTPIFPKLAMDGKPVAKKLRRQHEGVAEAPRCRSHPHPHALVPDRKETQIDVATRGRQWRAQRSSRTAPWVSWIFLEHHALGTALVARSATHDGPEMLEPGAWSLSIPPPGRAIVDVVQTGQAGRSVKRHVLAASAPCGSALMISRKTTRTVQRAQGSGFRRPSGPGSSHRAHATHKRPETQGDRGVLHRTSTPRPLPLTTMPRKTILPPISSSGFIAAVGEIPWSSIETPNTKGGFCTSFWAARDPNERTAPGQWPTSTSWAQDRCNAVAMPFDPTFTMGPRPAFTWPGPLDSGSTSSNSILGTDLSSIISGSEPSMTPPSETKSLASSPPRTTMTPELQELKRQRDQVRRDSKISARIRRAESSSYTTSPPMSMGEVSNAISLPVYTTAPSSMSLMATPAGTLASAPFLQPYNPNLGDQSQSNHVFSPAYQPLQHGYGVAMEYPPSYTGEFAPRVSSIAVPQDAGIMYPMQSVAVPPPTNQPSQEGGHVRVVQSRPKPRCWEHGCNGRQFSTFSNLLRHQREKSGQAAKASCPNCGAEFTRTTARNGHLLHDKCKQRRKT</sequence>
<comment type="caution">
    <text evidence="2">The sequence shown here is derived from an EMBL/GenBank/DDBJ whole genome shotgun (WGS) entry which is preliminary data.</text>
</comment>
<dbReference type="Proteomes" id="UP000245956">
    <property type="component" value="Unassembled WGS sequence"/>
</dbReference>
<evidence type="ECO:0008006" key="4">
    <source>
        <dbReference type="Google" id="ProtNLM"/>
    </source>
</evidence>
<name>A0A2U3DVG0_PURLI</name>
<accession>A0A2U3DVG0</accession>
<feature type="compositionally biased region" description="Low complexity" evidence="1">
    <location>
        <begin position="1123"/>
        <end position="1133"/>
    </location>
</feature>
<feature type="compositionally biased region" description="Basic and acidic residues" evidence="1">
    <location>
        <begin position="1099"/>
        <end position="1122"/>
    </location>
</feature>
<feature type="compositionally biased region" description="Low complexity" evidence="1">
    <location>
        <begin position="947"/>
        <end position="962"/>
    </location>
</feature>
<feature type="region of interest" description="Disordered" evidence="1">
    <location>
        <begin position="652"/>
        <end position="718"/>
    </location>
</feature>
<feature type="compositionally biased region" description="Low complexity" evidence="1">
    <location>
        <begin position="683"/>
        <end position="697"/>
    </location>
</feature>
<feature type="region of interest" description="Disordered" evidence="1">
    <location>
        <begin position="913"/>
        <end position="962"/>
    </location>
</feature>
<feature type="region of interest" description="Disordered" evidence="1">
    <location>
        <begin position="1043"/>
        <end position="1133"/>
    </location>
</feature>
<evidence type="ECO:0000313" key="3">
    <source>
        <dbReference type="Proteomes" id="UP000245956"/>
    </source>
</evidence>